<evidence type="ECO:0000313" key="5">
    <source>
        <dbReference type="Proteomes" id="UP001468798"/>
    </source>
</evidence>
<comment type="similarity">
    <text evidence="1">Belongs to the NAD(P)H dehydrogenase (quinone) family.</text>
</comment>
<dbReference type="Pfam" id="PF02525">
    <property type="entry name" value="Flavodoxin_2"/>
    <property type="match status" value="1"/>
</dbReference>
<dbReference type="InterPro" id="IPR029039">
    <property type="entry name" value="Flavoprotein-like_sf"/>
</dbReference>
<comment type="caution">
    <text evidence="4">The sequence shown here is derived from an EMBL/GenBank/DDBJ whole genome shotgun (WGS) entry which is preliminary data.</text>
</comment>
<organism evidence="4 5">
    <name type="scientific">Flavobacterium polysaccharolyticum</name>
    <dbReference type="NCBI Taxonomy" id="3133148"/>
    <lineage>
        <taxon>Bacteria</taxon>
        <taxon>Pseudomonadati</taxon>
        <taxon>Bacteroidota</taxon>
        <taxon>Flavobacteriia</taxon>
        <taxon>Flavobacteriales</taxon>
        <taxon>Flavobacteriaceae</taxon>
        <taxon>Flavobacterium</taxon>
    </lineage>
</organism>
<reference evidence="4 5" key="1">
    <citation type="submission" date="2024-03" db="EMBL/GenBank/DDBJ databases">
        <title>Two novel species of the genus Flavobacterium exhibiting potentially degradation of complex polysaccharides.</title>
        <authorList>
            <person name="Lian X."/>
        </authorList>
    </citation>
    <scope>NUCLEOTIDE SEQUENCE [LARGE SCALE GENOMIC DNA]</scope>
    <source>
        <strain evidence="4 5">N6</strain>
    </source>
</reference>
<protein>
    <submittedName>
        <fullName evidence="4">NAD(P)H-dependent oxidoreductase</fullName>
        <ecNumber evidence="4">1.-.-.-</ecNumber>
        <ecNumber evidence="4">1.6.99.-</ecNumber>
    </submittedName>
</protein>
<evidence type="ECO:0000259" key="3">
    <source>
        <dbReference type="Pfam" id="PF02525"/>
    </source>
</evidence>
<dbReference type="EMBL" id="JBCGDP010000003">
    <property type="protein sequence ID" value="MEM0575812.1"/>
    <property type="molecule type" value="Genomic_DNA"/>
</dbReference>
<dbReference type="Gene3D" id="3.40.50.360">
    <property type="match status" value="1"/>
</dbReference>
<proteinExistence type="inferred from homology"/>
<sequence>MNILVIFCHPSKKSYTFQILEQIKAEIYKQKHSVKVSDLYEMNFQSDMTEQEYEREAFSNFDNEIPNDVKIEHEKLDWANSVIFLYPVWWSNCPAKLKGWFDRVYSVGYAYKNISGIKKMKKFNYGAVICTAGYSNSQLNEMGIAQSMKTIMLKDKLGDRFNNKKMFILGGTLDINGVKDNHAEVIANIIKEMSATSPNRVDGSASN</sequence>
<feature type="domain" description="Flavodoxin-like fold" evidence="3">
    <location>
        <begin position="1"/>
        <end position="152"/>
    </location>
</feature>
<dbReference type="PANTHER" id="PTHR10204">
    <property type="entry name" value="NAD P H OXIDOREDUCTASE-RELATED"/>
    <property type="match status" value="1"/>
</dbReference>
<evidence type="ECO:0000256" key="2">
    <source>
        <dbReference type="ARBA" id="ARBA00023002"/>
    </source>
</evidence>
<keyword evidence="5" id="KW-1185">Reference proteome</keyword>
<dbReference type="Proteomes" id="UP001468798">
    <property type="component" value="Unassembled WGS sequence"/>
</dbReference>
<dbReference type="EC" id="1.6.99.-" evidence="4"/>
<dbReference type="EC" id="1.-.-.-" evidence="4"/>
<name>A0ABU9NN78_9FLAO</name>
<keyword evidence="2 4" id="KW-0560">Oxidoreductase</keyword>
<dbReference type="GO" id="GO:0016491">
    <property type="term" value="F:oxidoreductase activity"/>
    <property type="evidence" value="ECO:0007669"/>
    <property type="project" value="UniProtKB-KW"/>
</dbReference>
<dbReference type="RefSeq" id="WP_342690880.1">
    <property type="nucleotide sequence ID" value="NZ_JBCGDP010000003.1"/>
</dbReference>
<evidence type="ECO:0000313" key="4">
    <source>
        <dbReference type="EMBL" id="MEM0575812.1"/>
    </source>
</evidence>
<dbReference type="InterPro" id="IPR003680">
    <property type="entry name" value="Flavodoxin_fold"/>
</dbReference>
<gene>
    <name evidence="4" type="ORF">WFZ86_04830</name>
</gene>
<dbReference type="SUPFAM" id="SSF52218">
    <property type="entry name" value="Flavoproteins"/>
    <property type="match status" value="1"/>
</dbReference>
<accession>A0ABU9NN78</accession>
<dbReference type="InterPro" id="IPR051545">
    <property type="entry name" value="NAD(P)H_dehydrogenase_qn"/>
</dbReference>
<evidence type="ECO:0000256" key="1">
    <source>
        <dbReference type="ARBA" id="ARBA00006252"/>
    </source>
</evidence>
<dbReference type="PANTHER" id="PTHR10204:SF34">
    <property type="entry name" value="NAD(P)H DEHYDROGENASE [QUINONE] 1 ISOFORM 1"/>
    <property type="match status" value="1"/>
</dbReference>